<comment type="caution">
    <text evidence="2">The sequence shown here is derived from an EMBL/GenBank/DDBJ whole genome shotgun (WGS) entry which is preliminary data.</text>
</comment>
<evidence type="ECO:0000313" key="2">
    <source>
        <dbReference type="EMBL" id="KAG9439991.1"/>
    </source>
</evidence>
<gene>
    <name evidence="2" type="ORF">H6P81_020156</name>
</gene>
<sequence length="184" mass="20404">MAKEQVCVYYEWPRIGFLEGLKGGGLGLRGGKGKGNGGRGSTTVEGIQVDVSAKPIAALPCERAPDATEATVVRVRPHIHTLVPAAHHLPPERLLTAVTNPRSHPAALQPARRGSVRQPPRRPRPVAGASSGIDNAKDKYYKQHMEGQGDPVLLWHLFERRKKREKKNDRLNQEILAFRFRSFK</sequence>
<dbReference type="Proteomes" id="UP000825729">
    <property type="component" value="Unassembled WGS sequence"/>
</dbReference>
<evidence type="ECO:0000256" key="1">
    <source>
        <dbReference type="SAM" id="MobiDB-lite"/>
    </source>
</evidence>
<feature type="region of interest" description="Disordered" evidence="1">
    <location>
        <begin position="102"/>
        <end position="135"/>
    </location>
</feature>
<proteinExistence type="predicted"/>
<protein>
    <submittedName>
        <fullName evidence="2">Uncharacterized protein</fullName>
    </submittedName>
</protein>
<dbReference type="EMBL" id="JAINDJ010000008">
    <property type="protein sequence ID" value="KAG9439991.1"/>
    <property type="molecule type" value="Genomic_DNA"/>
</dbReference>
<dbReference type="AlphaFoldDB" id="A0AAV7DWX8"/>
<evidence type="ECO:0000313" key="3">
    <source>
        <dbReference type="Proteomes" id="UP000825729"/>
    </source>
</evidence>
<name>A0AAV7DWX8_ARIFI</name>
<keyword evidence="3" id="KW-1185">Reference proteome</keyword>
<accession>A0AAV7DWX8</accession>
<organism evidence="2 3">
    <name type="scientific">Aristolochia fimbriata</name>
    <name type="common">White veined hardy Dutchman's pipe vine</name>
    <dbReference type="NCBI Taxonomy" id="158543"/>
    <lineage>
        <taxon>Eukaryota</taxon>
        <taxon>Viridiplantae</taxon>
        <taxon>Streptophyta</taxon>
        <taxon>Embryophyta</taxon>
        <taxon>Tracheophyta</taxon>
        <taxon>Spermatophyta</taxon>
        <taxon>Magnoliopsida</taxon>
        <taxon>Magnoliidae</taxon>
        <taxon>Piperales</taxon>
        <taxon>Aristolochiaceae</taxon>
        <taxon>Aristolochia</taxon>
    </lineage>
</organism>
<reference evidence="2 3" key="1">
    <citation type="submission" date="2021-07" db="EMBL/GenBank/DDBJ databases">
        <title>The Aristolochia fimbriata genome: insights into angiosperm evolution, floral development and chemical biosynthesis.</title>
        <authorList>
            <person name="Jiao Y."/>
        </authorList>
    </citation>
    <scope>NUCLEOTIDE SEQUENCE [LARGE SCALE GENOMIC DNA]</scope>
    <source>
        <strain evidence="2">IBCAS-2021</strain>
        <tissue evidence="2">Leaf</tissue>
    </source>
</reference>